<sequence length="48" mass="6184">MCIKNANCYKFLETPWHFLQFRYWYFDYIYKVICCKYYSPKSMIDKYK</sequence>
<dbReference type="EMBL" id="ABED02000022">
    <property type="protein sequence ID" value="EDP22254.1"/>
    <property type="molecule type" value="Genomic_DNA"/>
</dbReference>
<dbReference type="AlphaFoldDB" id="A8S9I3"/>
<proteinExistence type="predicted"/>
<evidence type="ECO:0000313" key="2">
    <source>
        <dbReference type="Proteomes" id="UP000005945"/>
    </source>
</evidence>
<evidence type="ECO:0000313" key="1">
    <source>
        <dbReference type="EMBL" id="EDP22254.1"/>
    </source>
</evidence>
<dbReference type="Proteomes" id="UP000005945">
    <property type="component" value="Unassembled WGS sequence"/>
</dbReference>
<reference evidence="1 2" key="2">
    <citation type="submission" date="2007-09" db="EMBL/GenBank/DDBJ databases">
        <authorList>
            <person name="Fulton L."/>
            <person name="Clifton S."/>
            <person name="Fulton B."/>
            <person name="Xu J."/>
            <person name="Minx P."/>
            <person name="Pepin K.H."/>
            <person name="Johnson M."/>
            <person name="Thiruvilangam P."/>
            <person name="Bhonagiri V."/>
            <person name="Nash W.E."/>
            <person name="Mardis E.R."/>
            <person name="Wilson R.K."/>
        </authorList>
    </citation>
    <scope>NUCLEOTIDE SEQUENCE [LARGE SCALE GENOMIC DNA]</scope>
    <source>
        <strain evidence="1 2">M21/2</strain>
    </source>
</reference>
<name>A8S9I3_9FIRM</name>
<gene>
    <name evidence="1" type="ORF">FAEPRAM212_01065</name>
</gene>
<reference evidence="1 2" key="1">
    <citation type="submission" date="2007-09" db="EMBL/GenBank/DDBJ databases">
        <title>Draft genome sequence of Faecalibacterium prausnitzii M21/2.</title>
        <authorList>
            <person name="Sudarsanam P."/>
            <person name="Ley R."/>
            <person name="Guruge J."/>
            <person name="Turnbaugh P.J."/>
            <person name="Mahowald M."/>
            <person name="Liep D."/>
            <person name="Gordon J."/>
        </authorList>
    </citation>
    <scope>NUCLEOTIDE SEQUENCE [LARGE SCALE GENOMIC DNA]</scope>
    <source>
        <strain evidence="1 2">M21/2</strain>
    </source>
</reference>
<comment type="caution">
    <text evidence="1">The sequence shown here is derived from an EMBL/GenBank/DDBJ whole genome shotgun (WGS) entry which is preliminary data.</text>
</comment>
<protein>
    <submittedName>
        <fullName evidence="1">Uncharacterized protein</fullName>
    </submittedName>
</protein>
<dbReference type="HOGENOM" id="CLU_3153037_0_0_9"/>
<organism evidence="1 2">
    <name type="scientific">Faecalibacterium prausnitzii M21/2</name>
    <dbReference type="NCBI Taxonomy" id="411485"/>
    <lineage>
        <taxon>Bacteria</taxon>
        <taxon>Bacillati</taxon>
        <taxon>Bacillota</taxon>
        <taxon>Clostridia</taxon>
        <taxon>Eubacteriales</taxon>
        <taxon>Oscillospiraceae</taxon>
        <taxon>Faecalibacterium</taxon>
    </lineage>
</organism>
<accession>A8S9I3</accession>